<feature type="compositionally biased region" description="Polar residues" evidence="1">
    <location>
        <begin position="71"/>
        <end position="83"/>
    </location>
</feature>
<accession>A0A4U0X367</accession>
<feature type="compositionally biased region" description="Basic and acidic residues" evidence="1">
    <location>
        <begin position="99"/>
        <end position="112"/>
    </location>
</feature>
<gene>
    <name evidence="2" type="ORF">B0A55_07764</name>
</gene>
<organism evidence="2 3">
    <name type="scientific">Friedmanniomyces simplex</name>
    <dbReference type="NCBI Taxonomy" id="329884"/>
    <lineage>
        <taxon>Eukaryota</taxon>
        <taxon>Fungi</taxon>
        <taxon>Dikarya</taxon>
        <taxon>Ascomycota</taxon>
        <taxon>Pezizomycotina</taxon>
        <taxon>Dothideomycetes</taxon>
        <taxon>Dothideomycetidae</taxon>
        <taxon>Mycosphaerellales</taxon>
        <taxon>Teratosphaeriaceae</taxon>
        <taxon>Friedmanniomyces</taxon>
    </lineage>
</organism>
<feature type="region of interest" description="Disordered" evidence="1">
    <location>
        <begin position="71"/>
        <end position="118"/>
    </location>
</feature>
<evidence type="ECO:0000313" key="3">
    <source>
        <dbReference type="Proteomes" id="UP000309340"/>
    </source>
</evidence>
<dbReference type="Proteomes" id="UP000309340">
    <property type="component" value="Unassembled WGS sequence"/>
</dbReference>
<sequence length="290" mass="32265">MANRHNFRAVPSQECKDSQCRVTLPSLSQLDLGLYARRHDSLQPTSPFSTTQNQQQHDMQMYSPSIITTDVSRSATPASSRGSSAAPDPPKKKQNRSRGKSDEAKKRNERIARKSHSNVHCDMEDAIALYIGYVPEKEQKASNGASAGLRGDKLENENVQGMLLNHFLQQCLEPAFLHDQAANPTTAFEDGPAVKAVRAELGRVIQAGKRGGNVLSGSWLDDGADINATRCARLDDVSRACRLHPSSADYRLCRLSRRKKTFEANLPYRSERQRVDREALVRRLRGARLA</sequence>
<dbReference type="EMBL" id="NAJQ01000404">
    <property type="protein sequence ID" value="TKA70261.1"/>
    <property type="molecule type" value="Genomic_DNA"/>
</dbReference>
<protein>
    <submittedName>
        <fullName evidence="2">Uncharacterized protein</fullName>
    </submittedName>
</protein>
<dbReference type="OrthoDB" id="3818007at2759"/>
<keyword evidence="3" id="KW-1185">Reference proteome</keyword>
<comment type="caution">
    <text evidence="2">The sequence shown here is derived from an EMBL/GenBank/DDBJ whole genome shotgun (WGS) entry which is preliminary data.</text>
</comment>
<reference evidence="2 3" key="1">
    <citation type="submission" date="2017-03" db="EMBL/GenBank/DDBJ databases">
        <title>Genomes of endolithic fungi from Antarctica.</title>
        <authorList>
            <person name="Coleine C."/>
            <person name="Masonjones S."/>
            <person name="Stajich J.E."/>
        </authorList>
    </citation>
    <scope>NUCLEOTIDE SEQUENCE [LARGE SCALE GENOMIC DNA]</scope>
    <source>
        <strain evidence="2 3">CCFEE 5184</strain>
    </source>
</reference>
<proteinExistence type="predicted"/>
<dbReference type="AlphaFoldDB" id="A0A4U0X367"/>
<evidence type="ECO:0000256" key="1">
    <source>
        <dbReference type="SAM" id="MobiDB-lite"/>
    </source>
</evidence>
<name>A0A4U0X367_9PEZI</name>
<evidence type="ECO:0000313" key="2">
    <source>
        <dbReference type="EMBL" id="TKA70261.1"/>
    </source>
</evidence>